<proteinExistence type="predicted"/>
<reference evidence="1" key="1">
    <citation type="submission" date="2022-10" db="EMBL/GenBank/DDBJ databases">
        <title>Streptomyces beihaiensis sp. nov., a chitin degrading actinobacterium, isolated from shrimp pond soil.</title>
        <authorList>
            <person name="Xie J."/>
            <person name="Shen N."/>
        </authorList>
    </citation>
    <scope>NUCLEOTIDE SEQUENCE</scope>
    <source>
        <strain evidence="1">GXMU-J5</strain>
    </source>
</reference>
<dbReference type="InterPro" id="IPR024524">
    <property type="entry name" value="DUF3800"/>
</dbReference>
<organism evidence="1 2">
    <name type="scientific">Streptomyces beihaiensis</name>
    <dbReference type="NCBI Taxonomy" id="2984495"/>
    <lineage>
        <taxon>Bacteria</taxon>
        <taxon>Bacillati</taxon>
        <taxon>Actinomycetota</taxon>
        <taxon>Actinomycetes</taxon>
        <taxon>Kitasatosporales</taxon>
        <taxon>Streptomycetaceae</taxon>
        <taxon>Streptomyces</taxon>
    </lineage>
</organism>
<name>A0ABT3TTP3_9ACTN</name>
<protein>
    <submittedName>
        <fullName evidence="1">DUF3800 domain-containing protein</fullName>
    </submittedName>
</protein>
<gene>
    <name evidence="1" type="ORF">OFY01_11695</name>
</gene>
<dbReference type="Proteomes" id="UP001163064">
    <property type="component" value="Unassembled WGS sequence"/>
</dbReference>
<evidence type="ECO:0000313" key="1">
    <source>
        <dbReference type="EMBL" id="MCX3060408.1"/>
    </source>
</evidence>
<comment type="caution">
    <text evidence="1">The sequence shown here is derived from an EMBL/GenBank/DDBJ whole genome shotgun (WGS) entry which is preliminary data.</text>
</comment>
<keyword evidence="2" id="KW-1185">Reference proteome</keyword>
<sequence length="278" mass="30599">MAVHICYLDESGGCEPDDAGPSATPVMVIMGLIVEAAKVPALTRDFLDLKRRYFPGRFAQGPALDHVLTEIKGSEVLQMTRSSSRNKRRQAERIRKDLLSIVESHEGMIVGRVWVKAAGTPLKPTPSYCYAVQDIARHFGEFLQVNSSEGLIIADGRVHASNVKVAHSIFTQKWRTGGDPFGSLREVPVFSHSENHVGIQCADLIASTLVFPMAASAYGPGISGNPHNSGTYHGVRKMFGERVKGLQYRYRDETGRWRGGLVVSDQKTQRPGSFLFKS</sequence>
<dbReference type="Pfam" id="PF12686">
    <property type="entry name" value="DUF3800"/>
    <property type="match status" value="1"/>
</dbReference>
<accession>A0ABT3TTP3</accession>
<dbReference type="EMBL" id="JAPHNL010000102">
    <property type="protein sequence ID" value="MCX3060408.1"/>
    <property type="molecule type" value="Genomic_DNA"/>
</dbReference>
<dbReference type="RefSeq" id="WP_266598968.1">
    <property type="nucleotide sequence ID" value="NZ_JAPHNL010000102.1"/>
</dbReference>
<evidence type="ECO:0000313" key="2">
    <source>
        <dbReference type="Proteomes" id="UP001163064"/>
    </source>
</evidence>